<protein>
    <submittedName>
        <fullName evidence="2">Uncharacterized protein</fullName>
    </submittedName>
</protein>
<name>A0AAV5SZF0_9BILA</name>
<reference evidence="2" key="1">
    <citation type="submission" date="2023-10" db="EMBL/GenBank/DDBJ databases">
        <title>Genome assembly of Pristionchus species.</title>
        <authorList>
            <person name="Yoshida K."/>
            <person name="Sommer R.J."/>
        </authorList>
    </citation>
    <scope>NUCLEOTIDE SEQUENCE</scope>
    <source>
        <strain evidence="2">RS0144</strain>
    </source>
</reference>
<proteinExistence type="predicted"/>
<feature type="non-terminal residue" evidence="2">
    <location>
        <position position="139"/>
    </location>
</feature>
<feature type="region of interest" description="Disordered" evidence="1">
    <location>
        <begin position="34"/>
        <end position="67"/>
    </location>
</feature>
<dbReference type="Proteomes" id="UP001432027">
    <property type="component" value="Unassembled WGS sequence"/>
</dbReference>
<accession>A0AAV5SZF0</accession>
<dbReference type="AlphaFoldDB" id="A0AAV5SZF0"/>
<evidence type="ECO:0000313" key="3">
    <source>
        <dbReference type="Proteomes" id="UP001432027"/>
    </source>
</evidence>
<gene>
    <name evidence="2" type="ORF">PENTCL1PPCAC_10781</name>
</gene>
<evidence type="ECO:0000313" key="2">
    <source>
        <dbReference type="EMBL" id="GMS88606.1"/>
    </source>
</evidence>
<sequence>MSTRRRTKKGENRWEVASGVLFKLGKSREADLDKNEEYLRRRRRRRKQEMEEDLRLHNSRTTPTSMRRATLYSSTHPYSIHHLTDPRPLTHTSLIDTRAIGTAGIPSLHPLSTTSSNNGPTSSSSSIITPRPLLQPRPL</sequence>
<keyword evidence="3" id="KW-1185">Reference proteome</keyword>
<feature type="compositionally biased region" description="Low complexity" evidence="1">
    <location>
        <begin position="112"/>
        <end position="130"/>
    </location>
</feature>
<comment type="caution">
    <text evidence="2">The sequence shown here is derived from an EMBL/GenBank/DDBJ whole genome shotgun (WGS) entry which is preliminary data.</text>
</comment>
<dbReference type="EMBL" id="BTSX01000003">
    <property type="protein sequence ID" value="GMS88606.1"/>
    <property type="molecule type" value="Genomic_DNA"/>
</dbReference>
<organism evidence="2 3">
    <name type="scientific">Pristionchus entomophagus</name>
    <dbReference type="NCBI Taxonomy" id="358040"/>
    <lineage>
        <taxon>Eukaryota</taxon>
        <taxon>Metazoa</taxon>
        <taxon>Ecdysozoa</taxon>
        <taxon>Nematoda</taxon>
        <taxon>Chromadorea</taxon>
        <taxon>Rhabditida</taxon>
        <taxon>Rhabditina</taxon>
        <taxon>Diplogasteromorpha</taxon>
        <taxon>Diplogasteroidea</taxon>
        <taxon>Neodiplogasteridae</taxon>
        <taxon>Pristionchus</taxon>
    </lineage>
</organism>
<evidence type="ECO:0000256" key="1">
    <source>
        <dbReference type="SAM" id="MobiDB-lite"/>
    </source>
</evidence>
<feature type="region of interest" description="Disordered" evidence="1">
    <location>
        <begin position="104"/>
        <end position="139"/>
    </location>
</feature>